<sequence>MNKEKFVSDFKHCPRAKQIIELSLNEKDWFNYQALFDVVTEEARKRNTNKVKDYQGNPSSTRKNILYLIKIGFLLADPQKGLKTNRDFVPTSQKDILN</sequence>
<evidence type="ECO:0000313" key="2">
    <source>
        <dbReference type="EMBL" id="QJH98214.1"/>
    </source>
</evidence>
<dbReference type="AlphaFoldDB" id="A0A6H1ZL52"/>
<accession>A0A6H1ZL52</accession>
<reference evidence="1" key="1">
    <citation type="submission" date="2020-03" db="EMBL/GenBank/DDBJ databases">
        <title>The deep terrestrial virosphere.</title>
        <authorList>
            <person name="Holmfeldt K."/>
            <person name="Nilsson E."/>
            <person name="Simone D."/>
            <person name="Lopez-Fernandez M."/>
            <person name="Wu X."/>
            <person name="de Brujin I."/>
            <person name="Lundin D."/>
            <person name="Andersson A."/>
            <person name="Bertilsson S."/>
            <person name="Dopson M."/>
        </authorList>
    </citation>
    <scope>NUCLEOTIDE SEQUENCE</scope>
    <source>
        <strain evidence="1">TM448A00804</strain>
        <strain evidence="2">TM448B01250</strain>
    </source>
</reference>
<dbReference type="EMBL" id="MT144722">
    <property type="protein sequence ID" value="QJH98214.1"/>
    <property type="molecule type" value="Genomic_DNA"/>
</dbReference>
<dbReference type="EMBL" id="MT144067">
    <property type="protein sequence ID" value="QJA47995.1"/>
    <property type="molecule type" value="Genomic_DNA"/>
</dbReference>
<proteinExistence type="predicted"/>
<name>A0A6H1ZL52_9ZZZZ</name>
<protein>
    <submittedName>
        <fullName evidence="1">Uncharacterized protein</fullName>
    </submittedName>
</protein>
<evidence type="ECO:0000313" key="1">
    <source>
        <dbReference type="EMBL" id="QJA47995.1"/>
    </source>
</evidence>
<gene>
    <name evidence="1" type="ORF">TM448A00804_0013</name>
    <name evidence="2" type="ORF">TM448B01250_0002</name>
</gene>
<organism evidence="1">
    <name type="scientific">viral metagenome</name>
    <dbReference type="NCBI Taxonomy" id="1070528"/>
    <lineage>
        <taxon>unclassified sequences</taxon>
        <taxon>metagenomes</taxon>
        <taxon>organismal metagenomes</taxon>
    </lineage>
</organism>